<evidence type="ECO:0000313" key="3">
    <source>
        <dbReference type="EMBL" id="QDZ00142.1"/>
    </source>
</evidence>
<dbReference type="Pfam" id="PF04955">
    <property type="entry name" value="HupE_UreJ"/>
    <property type="match status" value="1"/>
</dbReference>
<dbReference type="AlphaFoldDB" id="A0A5B8KX57"/>
<protein>
    <submittedName>
        <fullName evidence="3">HupE/UreJ family protein</fullName>
    </submittedName>
</protein>
<accession>A0A5B8KX57</accession>
<feature type="transmembrane region" description="Helical" evidence="1">
    <location>
        <begin position="37"/>
        <end position="57"/>
    </location>
</feature>
<name>A0A5B8KX57_9HYPH</name>
<dbReference type="KEGG" id="niy:FQ775_06960"/>
<keyword evidence="1" id="KW-0812">Transmembrane</keyword>
<feature type="transmembrane region" description="Helical" evidence="1">
    <location>
        <begin position="139"/>
        <end position="166"/>
    </location>
</feature>
<evidence type="ECO:0000256" key="1">
    <source>
        <dbReference type="SAM" id="Phobius"/>
    </source>
</evidence>
<dbReference type="EMBL" id="CP042301">
    <property type="protein sequence ID" value="QDZ00142.1"/>
    <property type="molecule type" value="Genomic_DNA"/>
</dbReference>
<proteinExistence type="predicted"/>
<dbReference type="PIRSF" id="PIRSF016919">
    <property type="entry name" value="HupE_UreJ"/>
    <property type="match status" value="1"/>
</dbReference>
<dbReference type="RefSeq" id="WP_146298791.1">
    <property type="nucleotide sequence ID" value="NZ_CP042301.2"/>
</dbReference>
<feature type="transmembrane region" description="Helical" evidence="1">
    <location>
        <begin position="69"/>
        <end position="90"/>
    </location>
</feature>
<keyword evidence="2" id="KW-0732">Signal</keyword>
<feature type="chain" id="PRO_5022975579" evidence="2">
    <location>
        <begin position="22"/>
        <end position="197"/>
    </location>
</feature>
<feature type="transmembrane region" description="Helical" evidence="1">
    <location>
        <begin position="96"/>
        <end position="127"/>
    </location>
</feature>
<keyword evidence="1" id="KW-1133">Transmembrane helix</keyword>
<reference evidence="3" key="1">
    <citation type="submission" date="2020-04" db="EMBL/GenBank/DDBJ databases">
        <title>Nitratireductor sp. nov. isolated from mangrove soil.</title>
        <authorList>
            <person name="Ye Y."/>
        </authorList>
    </citation>
    <scope>NUCLEOTIDE SEQUENCE</scope>
    <source>
        <strain evidence="3">SY7</strain>
    </source>
</reference>
<dbReference type="OrthoDB" id="9808192at2"/>
<evidence type="ECO:0000313" key="4">
    <source>
        <dbReference type="Proteomes" id="UP000321389"/>
    </source>
</evidence>
<dbReference type="Proteomes" id="UP000321389">
    <property type="component" value="Chromosome"/>
</dbReference>
<feature type="transmembrane region" description="Helical" evidence="1">
    <location>
        <begin position="178"/>
        <end position="196"/>
    </location>
</feature>
<feature type="signal peptide" evidence="2">
    <location>
        <begin position="1"/>
        <end position="21"/>
    </location>
</feature>
<keyword evidence="4" id="KW-1185">Reference proteome</keyword>
<dbReference type="InterPro" id="IPR007038">
    <property type="entry name" value="HupE_UreJ"/>
</dbReference>
<evidence type="ECO:0000256" key="2">
    <source>
        <dbReference type="SAM" id="SignalP"/>
    </source>
</evidence>
<keyword evidence="1" id="KW-0472">Membrane</keyword>
<organism evidence="3 4">
    <name type="scientific">Nitratireductor mangrovi</name>
    <dbReference type="NCBI Taxonomy" id="2599600"/>
    <lineage>
        <taxon>Bacteria</taxon>
        <taxon>Pseudomonadati</taxon>
        <taxon>Pseudomonadota</taxon>
        <taxon>Alphaproteobacteria</taxon>
        <taxon>Hyphomicrobiales</taxon>
        <taxon>Phyllobacteriaceae</taxon>
        <taxon>Nitratireductor</taxon>
    </lineage>
</organism>
<gene>
    <name evidence="3" type="ORF">FQ775_06960</name>
</gene>
<sequence>MIRKSAIAAALLAASTLPAFAHLDPGEHGSFMAGFSHPLFGTDHILAMLAVGLWASLLATRKALWQVPAAFVGTMFAGFLAAMAGVPLLFVEPVILASVIVIGLLAAVALSVPVPAAMAMVGFFAFFHGYAHGGEIGAAGATIYALGFSLATAILHAAGIGFGIWLGRAFGARSGRTVARIAGGLAATGGILLALGA</sequence>